<evidence type="ECO:0000256" key="1">
    <source>
        <dbReference type="ARBA" id="ARBA00023002"/>
    </source>
</evidence>
<dbReference type="Gene3D" id="3.40.50.720">
    <property type="entry name" value="NAD(P)-binding Rossmann-like Domain"/>
    <property type="match status" value="2"/>
</dbReference>
<dbReference type="InterPro" id="IPR002347">
    <property type="entry name" value="SDR_fam"/>
</dbReference>
<evidence type="ECO:0000313" key="2">
    <source>
        <dbReference type="EMBL" id="CRL08604.1"/>
    </source>
</evidence>
<dbReference type="OrthoDB" id="7788616at2759"/>
<sequence>MITKPDFNYGLNLSAHMLNENGGEELQLQCCVGSEEEWKLFSDNNFNQNSSKINYHNKHFLKNKIYDKETRIQGKVVVITGGNSGIGKETAVNLAKRGGKIYIGCRDNIKGEKALKEIKKRSGNKNVFLLNLDLASVESIREFSNKFHEAESKLHILINNAGVMGCPKSKTKDGFETHFGTNYLGHFLLTNLLLDIMKQSIPSRIIFVSATAHKFGILNKEDLMSDNSYSRFKAYCQSKLAINLFAYELSKRIVGTRITVNIADPGIVVTDIWRHYVKPDWLKSILQSILRKFLNTPKEGSQTSLRLAVDKNLERISGKYYKSCKEIEPSVDSRNEELSCWLWKRSAELIESLKVVLITGANTGIGRETAIDLARRGGKVYIACRDMEKSEQALEVIRKESQSSETFLLNLDLASIESIRKFSKNFHEIESKLHILINNAGVMACPKSYTKDGFEMQIGVNHLGHFLLTQLLLDRLKASAPSRIVVVSSSGHKLSDINKLDLMSDKAYNKIKAYGQSKLANILFTRYLAMKLEGSGVTVNSCHPGIVQTDLGRHMESWLRPIYRKILFPYYKSIKEGAQTQIRLAVDPDLEHVTGKYFVDCHEVEPSKAALNDETAAWLWKKSTEMIYVKYKQLEKMHLIKY</sequence>
<dbReference type="PRINTS" id="PR00081">
    <property type="entry name" value="GDHRDH"/>
</dbReference>
<organism evidence="2 3">
    <name type="scientific">Clunio marinus</name>
    <dbReference type="NCBI Taxonomy" id="568069"/>
    <lineage>
        <taxon>Eukaryota</taxon>
        <taxon>Metazoa</taxon>
        <taxon>Ecdysozoa</taxon>
        <taxon>Arthropoda</taxon>
        <taxon>Hexapoda</taxon>
        <taxon>Insecta</taxon>
        <taxon>Pterygota</taxon>
        <taxon>Neoptera</taxon>
        <taxon>Endopterygota</taxon>
        <taxon>Diptera</taxon>
        <taxon>Nematocera</taxon>
        <taxon>Chironomoidea</taxon>
        <taxon>Chironomidae</taxon>
        <taxon>Clunio</taxon>
    </lineage>
</organism>
<dbReference type="PANTHER" id="PTHR43157:SF31">
    <property type="entry name" value="PHOSPHATIDYLINOSITOL-GLYCAN BIOSYNTHESIS CLASS F PROTEIN"/>
    <property type="match status" value="1"/>
</dbReference>
<reference evidence="2 3" key="1">
    <citation type="submission" date="2015-04" db="EMBL/GenBank/DDBJ databases">
        <authorList>
            <person name="Syromyatnikov M.Y."/>
            <person name="Popov V.N."/>
        </authorList>
    </citation>
    <scope>NUCLEOTIDE SEQUENCE [LARGE SCALE GENOMIC DNA]</scope>
</reference>
<accession>A0A1J1J9Q4</accession>
<protein>
    <submittedName>
        <fullName evidence="2">CLUMA_CG021385, isoform A</fullName>
    </submittedName>
</protein>
<evidence type="ECO:0000313" key="3">
    <source>
        <dbReference type="Proteomes" id="UP000183832"/>
    </source>
</evidence>
<dbReference type="GO" id="GO:0016491">
    <property type="term" value="F:oxidoreductase activity"/>
    <property type="evidence" value="ECO:0007669"/>
    <property type="project" value="UniProtKB-KW"/>
</dbReference>
<gene>
    <name evidence="2" type="ORF">CLUMA_CG021385</name>
</gene>
<keyword evidence="1" id="KW-0560">Oxidoreductase</keyword>
<keyword evidence="3" id="KW-1185">Reference proteome</keyword>
<dbReference type="AlphaFoldDB" id="A0A1J1J9Q4"/>
<dbReference type="PROSITE" id="PS00061">
    <property type="entry name" value="ADH_SHORT"/>
    <property type="match status" value="1"/>
</dbReference>
<dbReference type="EMBL" id="CVRI01000075">
    <property type="protein sequence ID" value="CRL08604.1"/>
    <property type="molecule type" value="Genomic_DNA"/>
</dbReference>
<dbReference type="Proteomes" id="UP000183832">
    <property type="component" value="Unassembled WGS sequence"/>
</dbReference>
<dbReference type="SUPFAM" id="SSF51735">
    <property type="entry name" value="NAD(P)-binding Rossmann-fold domains"/>
    <property type="match status" value="2"/>
</dbReference>
<dbReference type="PANTHER" id="PTHR43157">
    <property type="entry name" value="PHOSPHATIDYLINOSITOL-GLYCAN BIOSYNTHESIS CLASS F PROTEIN-RELATED"/>
    <property type="match status" value="1"/>
</dbReference>
<name>A0A1J1J9Q4_9DIPT</name>
<dbReference type="STRING" id="568069.A0A1J1J9Q4"/>
<dbReference type="InterPro" id="IPR020904">
    <property type="entry name" value="Sc_DH/Rdtase_CS"/>
</dbReference>
<dbReference type="InterPro" id="IPR036291">
    <property type="entry name" value="NAD(P)-bd_dom_sf"/>
</dbReference>
<proteinExistence type="predicted"/>
<dbReference type="Pfam" id="PF00106">
    <property type="entry name" value="adh_short"/>
    <property type="match status" value="2"/>
</dbReference>